<dbReference type="Gene3D" id="1.20.5.770">
    <property type="entry name" value="Single helix bin"/>
    <property type="match status" value="1"/>
</dbReference>
<dbReference type="GO" id="GO:0043153">
    <property type="term" value="P:entrainment of circadian clock by photoperiod"/>
    <property type="evidence" value="ECO:0007669"/>
    <property type="project" value="TreeGrafter"/>
</dbReference>
<dbReference type="SUPFAM" id="SSF55785">
    <property type="entry name" value="PYP-like sensor domain (PAS domain)"/>
    <property type="match status" value="1"/>
</dbReference>
<evidence type="ECO:0000259" key="8">
    <source>
        <dbReference type="PROSITE" id="PS50112"/>
    </source>
</evidence>
<evidence type="ECO:0000256" key="1">
    <source>
        <dbReference type="ARBA" id="ARBA00004123"/>
    </source>
</evidence>
<dbReference type="InterPro" id="IPR035965">
    <property type="entry name" value="PAS-like_dom_sf"/>
</dbReference>
<dbReference type="PANTHER" id="PTHR11269">
    <property type="entry name" value="PERIOD CIRCADIAN PROTEIN"/>
    <property type="match status" value="1"/>
</dbReference>
<dbReference type="GO" id="GO:0032922">
    <property type="term" value="P:circadian regulation of gene expression"/>
    <property type="evidence" value="ECO:0007669"/>
    <property type="project" value="TreeGrafter"/>
</dbReference>
<dbReference type="FunFam" id="3.30.450.20:FF:000066">
    <property type="entry name" value="Period circadian protein"/>
    <property type="match status" value="1"/>
</dbReference>
<dbReference type="SMART" id="SM00091">
    <property type="entry name" value="PAS"/>
    <property type="match status" value="1"/>
</dbReference>
<evidence type="ECO:0000256" key="3">
    <source>
        <dbReference type="ARBA" id="ARBA00022737"/>
    </source>
</evidence>
<evidence type="ECO:0000256" key="7">
    <source>
        <dbReference type="SAM" id="MobiDB-lite"/>
    </source>
</evidence>
<evidence type="ECO:0000256" key="2">
    <source>
        <dbReference type="ARBA" id="ARBA00022553"/>
    </source>
</evidence>
<name>L7QUV5_ACAUN</name>
<evidence type="ECO:0000256" key="6">
    <source>
        <dbReference type="ARBA" id="ARBA00040849"/>
    </source>
</evidence>
<dbReference type="GO" id="GO:0000122">
    <property type="term" value="P:negative regulation of transcription by RNA polymerase II"/>
    <property type="evidence" value="ECO:0007669"/>
    <property type="project" value="TreeGrafter"/>
</dbReference>
<feature type="compositionally biased region" description="Polar residues" evidence="7">
    <location>
        <begin position="329"/>
        <end position="338"/>
    </location>
</feature>
<evidence type="ECO:0000313" key="9">
    <source>
        <dbReference type="EMBL" id="AGB87106.1"/>
    </source>
</evidence>
<feature type="non-terminal residue" evidence="9">
    <location>
        <position position="338"/>
    </location>
</feature>
<keyword evidence="4" id="KW-0090">Biological rhythms</keyword>
<dbReference type="EMBL" id="JQ785296">
    <property type="protein sequence ID" value="AGB87106.1"/>
    <property type="molecule type" value="mRNA"/>
</dbReference>
<dbReference type="GO" id="GO:0001222">
    <property type="term" value="F:transcription corepressor binding"/>
    <property type="evidence" value="ECO:0007669"/>
    <property type="project" value="TreeGrafter"/>
</dbReference>
<evidence type="ECO:0000256" key="5">
    <source>
        <dbReference type="ARBA" id="ARBA00023242"/>
    </source>
</evidence>
<dbReference type="InterPro" id="IPR050760">
    <property type="entry name" value="Period_circadian_regulator"/>
</dbReference>
<dbReference type="GO" id="GO:0005737">
    <property type="term" value="C:cytoplasm"/>
    <property type="evidence" value="ECO:0007669"/>
    <property type="project" value="TreeGrafter"/>
</dbReference>
<proteinExistence type="evidence at transcript level"/>
<dbReference type="PROSITE" id="PS50112">
    <property type="entry name" value="PAS"/>
    <property type="match status" value="1"/>
</dbReference>
<dbReference type="PANTHER" id="PTHR11269:SF16">
    <property type="entry name" value="PERIOD CIRCADIAN PROTEIN"/>
    <property type="match status" value="1"/>
</dbReference>
<dbReference type="GO" id="GO:0005634">
    <property type="term" value="C:nucleus"/>
    <property type="evidence" value="ECO:0007669"/>
    <property type="project" value="UniProtKB-SubCell"/>
</dbReference>
<feature type="non-terminal residue" evidence="9">
    <location>
        <position position="1"/>
    </location>
</feature>
<keyword evidence="3" id="KW-0677">Repeat</keyword>
<dbReference type="GO" id="GO:0000976">
    <property type="term" value="F:transcription cis-regulatory region binding"/>
    <property type="evidence" value="ECO:0007669"/>
    <property type="project" value="TreeGrafter"/>
</dbReference>
<dbReference type="Pfam" id="PF14598">
    <property type="entry name" value="PAS_11"/>
    <property type="match status" value="1"/>
</dbReference>
<organism evidence="9">
    <name type="scientific">Acanthopteroctetes unifascia</name>
    <name type="common">Moth</name>
    <dbReference type="NCBI Taxonomy" id="753143"/>
    <lineage>
        <taxon>Eukaryota</taxon>
        <taxon>Metazoa</taxon>
        <taxon>Ecdysozoa</taxon>
        <taxon>Arthropoda</taxon>
        <taxon>Hexapoda</taxon>
        <taxon>Insecta</taxon>
        <taxon>Pterygota</taxon>
        <taxon>Neoptera</taxon>
        <taxon>Endopterygota</taxon>
        <taxon>Lepidoptera</taxon>
        <taxon>Glossata</taxon>
        <taxon>Eriocranioidea</taxon>
        <taxon>Acanthopteroctetidae</taxon>
        <taxon>Acanthopteroctetes</taxon>
    </lineage>
</organism>
<feature type="domain" description="PAS" evidence="8">
    <location>
        <begin position="125"/>
        <end position="173"/>
    </location>
</feature>
<feature type="region of interest" description="Disordered" evidence="7">
    <location>
        <begin position="301"/>
        <end position="338"/>
    </location>
</feature>
<accession>L7QUV5</accession>
<evidence type="ECO:0000256" key="4">
    <source>
        <dbReference type="ARBA" id="ARBA00023108"/>
    </source>
</evidence>
<sequence length="338" mass="38720">IGRSFIDFVHPKDRNTFASQITSRVVVPLSSATNPGVKSGAPVQTVVFCRLRRYRGLKTTGFSIRENDIIYKPFQLTLTLRDTVHVENMGLYLVVRALPVLSTYKEPNEKIAEMQPFMTRHIAIGTVDHVDSESVPYLGYLPQDIVGKCVLDLYHPEDLAYMREVYETVMKEENSFRSKPYRFLTQNGDFLKMETDWSSFVNPWTRKLEFVIGYHRVIEGPENTNVFDIPICDVDEQFTEEVSKKANEIKANIIKLLDEVLTRPAELAKKQVSKRCQELALFMESLMEEGGRHDEELKLEVPQDVEPTFSERDSAMLGGISPHHEYYDSKSSTETPPS</sequence>
<reference evidence="9" key="2">
    <citation type="submission" date="2012-03" db="EMBL/GenBank/DDBJ databases">
        <title>Assembling the Tree of Life Lepidoptera.</title>
        <authorList>
            <consortium name="LepTree.net"/>
            <person name="Regier J.C."/>
        </authorList>
    </citation>
    <scope>NUCLEOTIDE SEQUENCE</scope>
</reference>
<dbReference type="AlphaFoldDB" id="L7QUV5"/>
<dbReference type="Gene3D" id="3.30.450.20">
    <property type="entry name" value="PAS domain"/>
    <property type="match status" value="2"/>
</dbReference>
<comment type="subcellular location">
    <subcellularLocation>
        <location evidence="1">Nucleus</location>
    </subcellularLocation>
</comment>
<dbReference type="CDD" id="cd00130">
    <property type="entry name" value="PAS"/>
    <property type="match status" value="1"/>
</dbReference>
<dbReference type="InterPro" id="IPR000014">
    <property type="entry name" value="PAS"/>
</dbReference>
<keyword evidence="2" id="KW-0597">Phosphoprotein</keyword>
<keyword evidence="5" id="KW-0539">Nucleus</keyword>
<reference evidence="9" key="1">
    <citation type="journal article" date="2012" name="Syst. Entomol.">
        <title>A molecular phylogeny for the pyraloid moths (Lepidoptera: Pyraloidea) and its implications for higher-level classification.</title>
        <authorList>
            <person name="Regier J.C."/>
            <person name="Mitter C."/>
            <person name="Solis M.A."/>
            <person name="Hayden J.E."/>
            <person name="Landry B."/>
            <person name="Nuss M."/>
            <person name="Simonsen T.J."/>
            <person name="Yen S.-H."/>
            <person name="Zwick A."/>
            <person name="Cummings M.P."/>
        </authorList>
    </citation>
    <scope>NUCLEOTIDE SEQUENCE</scope>
</reference>
<protein>
    <recommendedName>
        <fullName evidence="6">Period circadian protein</fullName>
    </recommendedName>
</protein>